<evidence type="ECO:0000256" key="1">
    <source>
        <dbReference type="SAM" id="SignalP"/>
    </source>
</evidence>
<dbReference type="Proteomes" id="UP000516316">
    <property type="component" value="Chromosome"/>
</dbReference>
<protein>
    <submittedName>
        <fullName evidence="2">Uncharacterized protein</fullName>
    </submittedName>
</protein>
<feature type="signal peptide" evidence="1">
    <location>
        <begin position="1"/>
        <end position="23"/>
    </location>
</feature>
<dbReference type="GeneID" id="61648033"/>
<feature type="chain" id="PRO_5042901744" evidence="1">
    <location>
        <begin position="24"/>
        <end position="358"/>
    </location>
</feature>
<organism evidence="2 3">
    <name type="scientific">Pseudomonas chlororaphis</name>
    <dbReference type="NCBI Taxonomy" id="587753"/>
    <lineage>
        <taxon>Bacteria</taxon>
        <taxon>Pseudomonadati</taxon>
        <taxon>Pseudomonadota</taxon>
        <taxon>Gammaproteobacteria</taxon>
        <taxon>Pseudomonadales</taxon>
        <taxon>Pseudomonadaceae</taxon>
        <taxon>Pseudomonas</taxon>
    </lineage>
</organism>
<name>A0AAQ0AQ15_9PSED</name>
<proteinExistence type="predicted"/>
<evidence type="ECO:0000313" key="2">
    <source>
        <dbReference type="EMBL" id="QNR48235.1"/>
    </source>
</evidence>
<reference evidence="2 3" key="1">
    <citation type="submission" date="2020-09" db="EMBL/GenBank/DDBJ databases">
        <title>The Genome Sequence of Pseudomonas chlororaphis strain Qlu-1 - A phenazine-derivative-producing strain.</title>
        <authorList>
            <person name="Li L."/>
            <person name="Liu K."/>
        </authorList>
    </citation>
    <scope>NUCLEOTIDE SEQUENCE [LARGE SCALE GENOMIC DNA]</scope>
    <source>
        <strain evidence="3">qlu-1</strain>
    </source>
</reference>
<dbReference type="EMBL" id="CP061079">
    <property type="protein sequence ID" value="QNR48235.1"/>
    <property type="molecule type" value="Genomic_DNA"/>
</dbReference>
<sequence length="358" mass="40106">MLKAYGKAIVITGVASFISTASAYQINPLVNKYWPGSNPSIAGISASPLHEEITHRARKCEEAGTNDPAPILKCSTDGPSPGARLKGNKQDALVRGVWWNDDPNQLLFGFWGDRHAKWVAWMRDGKGIAQTGRNYRGKKAEISQTYYMQYRSHYGDLQFLHAMANADNQPALVTQANILAWAEFTYQVATRRIDAETKFKDVKTTNFQNYFSKQPGWTINYLFAPTYRLSGPDYTPQMALGSLLHVIQDSYSLGHTLRDFKATTACPSGRVIQYYSYVHQDSDRHHITDTPASWRAQGLISPQDPVSASATVLRFADQHAEWPVVRDYLQKVVFCTDNDAIVSGPGKYRTSKMAQVIN</sequence>
<dbReference type="RefSeq" id="WP_157832206.1">
    <property type="nucleotide sequence ID" value="NZ_CP025309.1"/>
</dbReference>
<gene>
    <name evidence="2" type="ORF">HLB40_01675</name>
</gene>
<accession>A0AAQ0AQ15</accession>
<dbReference type="AlphaFoldDB" id="A0AAQ0AQ15"/>
<keyword evidence="1" id="KW-0732">Signal</keyword>
<evidence type="ECO:0000313" key="3">
    <source>
        <dbReference type="Proteomes" id="UP000516316"/>
    </source>
</evidence>